<keyword evidence="4" id="KW-1185">Reference proteome</keyword>
<dbReference type="InterPro" id="IPR036265">
    <property type="entry name" value="HIT-like_sf"/>
</dbReference>
<organism evidence="3 4">
    <name type="scientific">Vulcanisaeta distributa (strain DSM 14429 / JCM 11212 / NBRC 100878 / IC-017)</name>
    <dbReference type="NCBI Taxonomy" id="572478"/>
    <lineage>
        <taxon>Archaea</taxon>
        <taxon>Thermoproteota</taxon>
        <taxon>Thermoprotei</taxon>
        <taxon>Thermoproteales</taxon>
        <taxon>Thermoproteaceae</taxon>
        <taxon>Vulcanisaeta</taxon>
    </lineage>
</organism>
<dbReference type="PANTHER" id="PTHR42997">
    <property type="entry name" value="HIT FAMILY HYDROLASE"/>
    <property type="match status" value="1"/>
</dbReference>
<name>E1QPB4_VULDI</name>
<proteinExistence type="predicted"/>
<comment type="caution">
    <text evidence="1">Lacks conserved residue(s) required for the propagation of feature annotation.</text>
</comment>
<dbReference type="OrthoDB" id="26806at2157"/>
<dbReference type="STRING" id="572478.Vdis_0895"/>
<dbReference type="GO" id="GO:0003824">
    <property type="term" value="F:catalytic activity"/>
    <property type="evidence" value="ECO:0007669"/>
    <property type="project" value="InterPro"/>
</dbReference>
<accession>E1QPB4</accession>
<dbReference type="eggNOG" id="arCOG00419">
    <property type="taxonomic scope" value="Archaea"/>
</dbReference>
<dbReference type="AlphaFoldDB" id="E1QPB4"/>
<protein>
    <submittedName>
        <fullName evidence="3">Histidine triad (HIT) protein</fullName>
    </submittedName>
</protein>
<dbReference type="HOGENOM" id="CLU_177476_0_0_2"/>
<dbReference type="InterPro" id="IPR052908">
    <property type="entry name" value="AP-4-A_phosphorylase"/>
</dbReference>
<dbReference type="PANTHER" id="PTHR42997:SF1">
    <property type="entry name" value="AP-4-A PHOSPHORYLASE"/>
    <property type="match status" value="1"/>
</dbReference>
<dbReference type="Gene3D" id="3.30.428.10">
    <property type="entry name" value="HIT-like"/>
    <property type="match status" value="1"/>
</dbReference>
<dbReference type="SUPFAM" id="SSF54197">
    <property type="entry name" value="HIT-like"/>
    <property type="match status" value="1"/>
</dbReference>
<evidence type="ECO:0000259" key="2">
    <source>
        <dbReference type="PROSITE" id="PS51084"/>
    </source>
</evidence>
<evidence type="ECO:0000313" key="4">
    <source>
        <dbReference type="Proteomes" id="UP000006681"/>
    </source>
</evidence>
<dbReference type="Pfam" id="PF01230">
    <property type="entry name" value="HIT"/>
    <property type="match status" value="1"/>
</dbReference>
<gene>
    <name evidence="3" type="ordered locus">Vdis_0895</name>
</gene>
<dbReference type="Proteomes" id="UP000006681">
    <property type="component" value="Chromosome"/>
</dbReference>
<feature type="domain" description="HIT" evidence="2">
    <location>
        <begin position="1"/>
        <end position="93"/>
    </location>
</feature>
<sequence>MNNEELIIIKNEKIVVLHNPHPFNNGHLIIAPIKHQAINEISTSTLVELMDMAKKFINILERVYNPHGFNVGISLAPHVSIQVVPRWNGDVSFMTLFYNIKVVPETVKDSVNRIRSMVREYGL</sequence>
<reference evidence="4" key="2">
    <citation type="journal article" date="2010" name="Stand. Genomic Sci.">
        <title>Complete genome sequence of Vulcanisaeta distributa type strain (IC-017T).</title>
        <authorList>
            <person name="Mavromatis K."/>
            <person name="Sikorski J."/>
            <person name="Pabst E."/>
            <person name="Teshima H."/>
            <person name="Lapidus A."/>
            <person name="Lucas S."/>
            <person name="Nolan M."/>
            <person name="Glavina Del Rio T."/>
            <person name="Cheng J."/>
            <person name="Bruce D."/>
            <person name="Goodwin L."/>
            <person name="Pitluck S."/>
            <person name="Liolios K."/>
            <person name="Ivanova N."/>
            <person name="Mikhailova N."/>
            <person name="Pati A."/>
            <person name="Chen A."/>
            <person name="Palaniappan K."/>
            <person name="Land M."/>
            <person name="Hauser L."/>
            <person name="Chang Y."/>
            <person name="Jeffries C."/>
            <person name="Rohde M."/>
            <person name="Spring S."/>
            <person name="Goker M."/>
            <person name="Wirth R."/>
            <person name="Woyke T."/>
            <person name="Bristow J."/>
            <person name="Eisen J."/>
            <person name="Markowitz V."/>
            <person name="Hugenholtz P."/>
            <person name="Klenk H."/>
            <person name="Kyrpides N."/>
        </authorList>
    </citation>
    <scope>NUCLEOTIDE SEQUENCE [LARGE SCALE GENOMIC DNA]</scope>
    <source>
        <strain evidence="4">DSM 14429 / JCM 11212 / NBRC 100878 / IC-017</strain>
    </source>
</reference>
<dbReference type="EMBL" id="CP002100">
    <property type="protein sequence ID" value="ADN50285.1"/>
    <property type="molecule type" value="Genomic_DNA"/>
</dbReference>
<dbReference type="KEGG" id="vdi:Vdis_0895"/>
<evidence type="ECO:0000256" key="1">
    <source>
        <dbReference type="PROSITE-ProRule" id="PRU00464"/>
    </source>
</evidence>
<dbReference type="InterPro" id="IPR011146">
    <property type="entry name" value="HIT-like"/>
</dbReference>
<dbReference type="PROSITE" id="PS51084">
    <property type="entry name" value="HIT_2"/>
    <property type="match status" value="1"/>
</dbReference>
<evidence type="ECO:0000313" key="3">
    <source>
        <dbReference type="EMBL" id="ADN50285.1"/>
    </source>
</evidence>
<reference evidence="3 4" key="1">
    <citation type="journal article" date="2010" name="Stand. Genomic Sci.">
        <title>Complete genome sequence of Vulcanisaeta distributa type strain (IC-017).</title>
        <authorList>
            <person name="Mavromatis K."/>
            <person name="Sikorski J."/>
            <person name="Pabst E."/>
            <person name="Teshima H."/>
            <person name="Lapidus A."/>
            <person name="Lucas S."/>
            <person name="Nolan M."/>
            <person name="Glavina Del Rio T."/>
            <person name="Cheng J.F."/>
            <person name="Bruce D."/>
            <person name="Goodwin L."/>
            <person name="Pitluck S."/>
            <person name="Liolios K."/>
            <person name="Ivanova N."/>
            <person name="Mikhailova N."/>
            <person name="Pati A."/>
            <person name="Chen A."/>
            <person name="Palaniappan K."/>
            <person name="Land M."/>
            <person name="Hauser L."/>
            <person name="Chang Y.J."/>
            <person name="Jeffries C.D."/>
            <person name="Rohde M."/>
            <person name="Spring S."/>
            <person name="Goker M."/>
            <person name="Wirth R."/>
            <person name="Woyke T."/>
            <person name="Bristow J."/>
            <person name="Eisen J.A."/>
            <person name="Markowitz V."/>
            <person name="Hugenholtz P."/>
            <person name="Klenk H.P."/>
            <person name="Kyrpides N.C."/>
        </authorList>
    </citation>
    <scope>NUCLEOTIDE SEQUENCE [LARGE SCALE GENOMIC DNA]</scope>
    <source>
        <strain evidence="4">DSM 14429 / JCM 11212 / NBRC 100878 / IC-017</strain>
    </source>
</reference>